<keyword evidence="1" id="KW-0732">Signal</keyword>
<reference evidence="2 3" key="1">
    <citation type="submission" date="2024-02" db="EMBL/GenBank/DDBJ databases">
        <authorList>
            <person name="Chen Y."/>
            <person name="Shah S."/>
            <person name="Dougan E. K."/>
            <person name="Thang M."/>
            <person name="Chan C."/>
        </authorList>
    </citation>
    <scope>NUCLEOTIDE SEQUENCE [LARGE SCALE GENOMIC DNA]</scope>
</reference>
<sequence>MKSQVEQRHGVESCARGLRVLGFWTLVAVAAGTDCTTETSVCYQGTNLAITLDVNSIAQGCQEVGNAAACCDLCAQYWPQCLSWQFIIEGNNDNGYAGMAFYCCLKGSYRPDPLSAAYCSSGYFNPQCTLTESCSFQVSGTSLTEASAVVAETGTSCGDAGYAAETWNGITNPQNATSYSDPTAVFDFGTASSGTVGDYILCHGSSINAADFPDHVGSFTMKGPSTGQSFSCTLGADCILTLAGFSQAASPASYKVVITAATSCGTGLTAASFSGTFENPRAVWDNDNDNYYEMKVGTEGDTTVTYKVCWSANPASLDEYILHVGDFTMNGPTTGMSHACTMGKTCTLTLQGSGFSQNNGVLVAVGASGVCPLLVDSLVSSFGSSFVHPTLPQASPYTVFSFGSPLSAHDNQPGSGYRVCWSSSPTQTPPSKVNADYSIDAGLFTLNGPVQTNHQCVLTQPCEITLTGSGLSTIGTHGLLLLEEGASCGQAADLVNASGASWTNPAAASGTSLDTFVFDTSTQGVPLSSYVICWAFGPTTPLDYNVYVGTFELGGPDLLYGSTCVKGESCVITLTGIAFASTNKILVVDTGSECGSSAVPATFSPMEVEKLVQDGTFTEYQLGRPNTGTAQSGYTICWSASPSSTADFPLTLGDFTVTGPNVQNVACTLGLSCIVELIGLQMESTNKMIVLSAGECGDNGPTLSSVTGMLNSITVTGQSPYNSYDLNTPLAGQPSTDYKLCWSSAPADGAGAAFYRVPVGLLTLNGPVQVSQACTMSLACQITLTGVGLAASNQLLLIHSESSCGDVSATTATFDGLTNPVSPTTGNVAVYDLGIARTTSDGPGSGYTVCWGHNGGVDYWNIQLGTFSISGPDAQTTEVTCTMGLSCSIQVTGVNLASTNKIAITALSDICGQTSLNMAIFPGAANPVSASGSFDVFEVGIPTGGMPGDYKVCWGYSPSADTDYHVPVLTLRMGGPVARSSECTLSEPCKIDVEGVRLAHTSKLLFISTSSSCGDSSPTIVPWSGFNNPASTDLLMAPANPGYVYANGDRYDGGIGFAGTPGSYQVCWGFDPTSYDHYNVPLGSFIMNGPFQGLNVACTLGTSCVIEPTGVGLNDTNQLQLVAGSELCGSADIQVATIQGLSNPVLVADSKFTLGAAVVGGSYTACKVPSPADSCIGSHYRLCWAHGVYDGGANFVVELGVFSMSGPYGTYRVDCTMGSICSFTLYGSNLALTNRVLIVEELSSCGDASPVIVSFAGLMNPGVFSQLATDSSFATVRLGKSHAGRPGSFRLCWGFSPLVLSDYVVDVGMFYFHDVPEGCTPGAFGPTCSVPR</sequence>
<accession>A0ABP0NCQ6</accession>
<comment type="caution">
    <text evidence="2">The sequence shown here is derived from an EMBL/GenBank/DDBJ whole genome shotgun (WGS) entry which is preliminary data.</text>
</comment>
<evidence type="ECO:0000313" key="2">
    <source>
        <dbReference type="EMBL" id="CAK9061456.1"/>
    </source>
</evidence>
<dbReference type="Proteomes" id="UP001642484">
    <property type="component" value="Unassembled WGS sequence"/>
</dbReference>
<evidence type="ECO:0000313" key="3">
    <source>
        <dbReference type="Proteomes" id="UP001642484"/>
    </source>
</evidence>
<feature type="chain" id="PRO_5046930491" evidence="1">
    <location>
        <begin position="33"/>
        <end position="1332"/>
    </location>
</feature>
<keyword evidence="3" id="KW-1185">Reference proteome</keyword>
<gene>
    <name evidence="2" type="ORF">CCMP2556_LOCUS30211</name>
</gene>
<proteinExistence type="predicted"/>
<feature type="signal peptide" evidence="1">
    <location>
        <begin position="1"/>
        <end position="32"/>
    </location>
</feature>
<name>A0ABP0NCQ6_9DINO</name>
<organism evidence="2 3">
    <name type="scientific">Durusdinium trenchii</name>
    <dbReference type="NCBI Taxonomy" id="1381693"/>
    <lineage>
        <taxon>Eukaryota</taxon>
        <taxon>Sar</taxon>
        <taxon>Alveolata</taxon>
        <taxon>Dinophyceae</taxon>
        <taxon>Suessiales</taxon>
        <taxon>Symbiodiniaceae</taxon>
        <taxon>Durusdinium</taxon>
    </lineage>
</organism>
<protein>
    <submittedName>
        <fullName evidence="2">Uncharacterized protein</fullName>
    </submittedName>
</protein>
<dbReference type="EMBL" id="CAXAMN010021618">
    <property type="protein sequence ID" value="CAK9061456.1"/>
    <property type="molecule type" value="Genomic_DNA"/>
</dbReference>
<evidence type="ECO:0000256" key="1">
    <source>
        <dbReference type="SAM" id="SignalP"/>
    </source>
</evidence>